<dbReference type="KEGG" id="kim:G3T16_16985"/>
<dbReference type="Pfam" id="PF13669">
    <property type="entry name" value="Glyoxalase_4"/>
    <property type="match status" value="1"/>
</dbReference>
<organism evidence="1 2">
    <name type="scientific">Kineobactrum salinum</name>
    <dbReference type="NCBI Taxonomy" id="2708301"/>
    <lineage>
        <taxon>Bacteria</taxon>
        <taxon>Pseudomonadati</taxon>
        <taxon>Pseudomonadota</taxon>
        <taxon>Gammaproteobacteria</taxon>
        <taxon>Cellvibrionales</taxon>
        <taxon>Halieaceae</taxon>
        <taxon>Kineobactrum</taxon>
    </lineage>
</organism>
<dbReference type="InterPro" id="IPR029068">
    <property type="entry name" value="Glyas_Bleomycin-R_OHBP_Dase"/>
</dbReference>
<dbReference type="RefSeq" id="WP_163496268.1">
    <property type="nucleotide sequence ID" value="NZ_CP048711.1"/>
</dbReference>
<protein>
    <submittedName>
        <fullName evidence="1">VOC family protein</fullName>
    </submittedName>
</protein>
<name>A0A6C0U4H9_9GAMM</name>
<gene>
    <name evidence="1" type="ORF">G3T16_16985</name>
</gene>
<dbReference type="AlphaFoldDB" id="A0A6C0U4H9"/>
<dbReference type="Gene3D" id="3.10.180.10">
    <property type="entry name" value="2,3-Dihydroxybiphenyl 1,2-Dioxygenase, domain 1"/>
    <property type="match status" value="1"/>
</dbReference>
<evidence type="ECO:0000313" key="2">
    <source>
        <dbReference type="Proteomes" id="UP000477680"/>
    </source>
</evidence>
<dbReference type="SUPFAM" id="SSF54593">
    <property type="entry name" value="Glyoxalase/Bleomycin resistance protein/Dihydroxybiphenyl dioxygenase"/>
    <property type="match status" value="1"/>
</dbReference>
<sequence>MSIVFGGIRQLGMVVRDADKAMEEWGKLGVGPWFTMRNFIVDDFIYRGKTSPAPELTLCFACSGALQIELIQQHNDVPSAYQDFLAQGKEGAQHVAAWFSDHDSYDAKRAQLMARGFELIHEGAARENDSRFAYFETGEPGGLMFEIAEATLPNLEEFQQTIVQAAIDWDGRQLIAL</sequence>
<proteinExistence type="predicted"/>
<dbReference type="EMBL" id="CP048711">
    <property type="protein sequence ID" value="QIB66838.1"/>
    <property type="molecule type" value="Genomic_DNA"/>
</dbReference>
<dbReference type="Proteomes" id="UP000477680">
    <property type="component" value="Chromosome"/>
</dbReference>
<keyword evidence="2" id="KW-1185">Reference proteome</keyword>
<reference evidence="1 2" key="1">
    <citation type="submission" date="2020-02" db="EMBL/GenBank/DDBJ databases">
        <title>Genome sequencing for Kineobactrum sp. M2.</title>
        <authorList>
            <person name="Park S.-J."/>
        </authorList>
    </citation>
    <scope>NUCLEOTIDE SEQUENCE [LARGE SCALE GENOMIC DNA]</scope>
    <source>
        <strain evidence="1 2">M2</strain>
    </source>
</reference>
<evidence type="ECO:0000313" key="1">
    <source>
        <dbReference type="EMBL" id="QIB66838.1"/>
    </source>
</evidence>
<accession>A0A6C0U4H9</accession>